<protein>
    <submittedName>
        <fullName evidence="3">Uncharacterized protein</fullName>
    </submittedName>
</protein>
<name>U1M1X6_SEGRC</name>
<keyword evidence="4" id="KW-1185">Reference proteome</keyword>
<keyword evidence="2" id="KW-1133">Transmembrane helix</keyword>
<comment type="caution">
    <text evidence="3">The sequence shown here is derived from an EMBL/GenBank/DDBJ whole genome shotgun (WGS) entry which is preliminary data.</text>
</comment>
<feature type="transmembrane region" description="Helical" evidence="2">
    <location>
        <begin position="6"/>
        <end position="26"/>
    </location>
</feature>
<keyword evidence="2" id="KW-0812">Transmembrane</keyword>
<dbReference type="EMBL" id="ACZI02000001">
    <property type="protein sequence ID" value="ERG69372.1"/>
    <property type="molecule type" value="Genomic_DNA"/>
</dbReference>
<feature type="compositionally biased region" description="Low complexity" evidence="1">
    <location>
        <begin position="41"/>
        <end position="55"/>
    </location>
</feature>
<evidence type="ECO:0000256" key="1">
    <source>
        <dbReference type="SAM" id="MobiDB-lite"/>
    </source>
</evidence>
<keyword evidence="2" id="KW-0472">Membrane</keyword>
<proteinExistence type="predicted"/>
<organism evidence="3 4">
    <name type="scientific">Segniliparus rugosus (strain ATCC BAA-974 / DSM 45345 / CCUG 50838 / CIP 108380 / JCM 13579 / CDC 945)</name>
    <dbReference type="NCBI Taxonomy" id="679197"/>
    <lineage>
        <taxon>Bacteria</taxon>
        <taxon>Bacillati</taxon>
        <taxon>Actinomycetota</taxon>
        <taxon>Actinomycetes</taxon>
        <taxon>Mycobacteriales</taxon>
        <taxon>Segniliparaceae</taxon>
        <taxon>Segniliparus</taxon>
    </lineage>
</organism>
<dbReference type="HOGENOM" id="CLU_2652392_0_0_11"/>
<evidence type="ECO:0000313" key="4">
    <source>
        <dbReference type="Proteomes" id="UP000004816"/>
    </source>
</evidence>
<evidence type="ECO:0000256" key="2">
    <source>
        <dbReference type="SAM" id="Phobius"/>
    </source>
</evidence>
<feature type="region of interest" description="Disordered" evidence="1">
    <location>
        <begin position="30"/>
        <end position="60"/>
    </location>
</feature>
<evidence type="ECO:0000313" key="3">
    <source>
        <dbReference type="EMBL" id="ERG69372.1"/>
    </source>
</evidence>
<reference evidence="3 4" key="1">
    <citation type="journal article" date="2011" name="Stand. Genomic Sci.">
        <title>High quality draft genome sequence of Segniliparus rugosus CDC 945(T)= (ATCC BAA-974(T)).</title>
        <authorList>
            <person name="Earl A.M."/>
            <person name="Desjardins C.A."/>
            <person name="Fitzgerald M.G."/>
            <person name="Arachchi H.M."/>
            <person name="Zeng Q."/>
            <person name="Mehta T."/>
            <person name="Griggs A."/>
            <person name="Birren B.W."/>
            <person name="Toney N.C."/>
            <person name="Carr J."/>
            <person name="Posey J."/>
            <person name="Butler W.R."/>
        </authorList>
    </citation>
    <scope>NUCLEOTIDE SEQUENCE [LARGE SCALE GENOMIC DNA]</scope>
    <source>
        <strain evidence="4">ATCC BAA-974 / DSM 45345 / CCUG 50838 / CIP 108380 / JCM 13579 / CDC 945</strain>
    </source>
</reference>
<gene>
    <name evidence="3" type="ORF">HMPREF9336_04068</name>
</gene>
<sequence length="76" mass="8047">MVTVVVWVVVTVVVWVLVLVEVLVTVRSSARDGDGSEWAEAGSPMTASAPAAARQPAERVRGRVSCESAVRSIRPS</sequence>
<dbReference type="AlphaFoldDB" id="U1M1X6"/>
<accession>U1M1X6</accession>
<dbReference type="Proteomes" id="UP000004816">
    <property type="component" value="Unassembled WGS sequence"/>
</dbReference>